<reference evidence="2" key="1">
    <citation type="journal article" date="2023" name="Nat. Plants">
        <title>Single-cell RNA sequencing provides a high-resolution roadmap for understanding the multicellular compartmentation of specialized metabolism.</title>
        <authorList>
            <person name="Sun S."/>
            <person name="Shen X."/>
            <person name="Li Y."/>
            <person name="Li Y."/>
            <person name="Wang S."/>
            <person name="Li R."/>
            <person name="Zhang H."/>
            <person name="Shen G."/>
            <person name="Guo B."/>
            <person name="Wei J."/>
            <person name="Xu J."/>
            <person name="St-Pierre B."/>
            <person name="Chen S."/>
            <person name="Sun C."/>
        </authorList>
    </citation>
    <scope>NUCLEOTIDE SEQUENCE [LARGE SCALE GENOMIC DNA]</scope>
</reference>
<organism evidence="1 2">
    <name type="scientific">Catharanthus roseus</name>
    <name type="common">Madagascar periwinkle</name>
    <name type="synonym">Vinca rosea</name>
    <dbReference type="NCBI Taxonomy" id="4058"/>
    <lineage>
        <taxon>Eukaryota</taxon>
        <taxon>Viridiplantae</taxon>
        <taxon>Streptophyta</taxon>
        <taxon>Embryophyta</taxon>
        <taxon>Tracheophyta</taxon>
        <taxon>Spermatophyta</taxon>
        <taxon>Magnoliopsida</taxon>
        <taxon>eudicotyledons</taxon>
        <taxon>Gunneridae</taxon>
        <taxon>Pentapetalae</taxon>
        <taxon>asterids</taxon>
        <taxon>lamiids</taxon>
        <taxon>Gentianales</taxon>
        <taxon>Apocynaceae</taxon>
        <taxon>Rauvolfioideae</taxon>
        <taxon>Vinceae</taxon>
        <taxon>Catharanthinae</taxon>
        <taxon>Catharanthus</taxon>
    </lineage>
</organism>
<proteinExistence type="predicted"/>
<evidence type="ECO:0000313" key="2">
    <source>
        <dbReference type="Proteomes" id="UP001060085"/>
    </source>
</evidence>
<accession>A0ACC0A616</accession>
<sequence length="255" mass="28593">MADHHHEEGPKVETVSEKLGDKIDVKDRSSSSSSSDSDDDKKSSSFKAKINRLFGREKPVHKVLGGGKTADVFMWRNKKISAGVLGVATALWILFEVLEYHLLTLVCHGLMLVLAGLFLWSNASSFINKSPPRIPEVSIPEKPVLQFASELRITINQFFAVLREIASGRDLKKFICVIAGLWFFSILGSSVDFLTLLYITVVLLHTVPVLYDKYEDQVDAFVEKALDELKKQYAVFDAKVLSKIPRGPLKDRKKD</sequence>
<keyword evidence="2" id="KW-1185">Reference proteome</keyword>
<protein>
    <submittedName>
        <fullName evidence="1">Uncharacterized protein</fullName>
    </submittedName>
</protein>
<gene>
    <name evidence="1" type="ORF">M9H77_32584</name>
</gene>
<comment type="caution">
    <text evidence="1">The sequence shown here is derived from an EMBL/GenBank/DDBJ whole genome shotgun (WGS) entry which is preliminary data.</text>
</comment>
<evidence type="ECO:0000313" key="1">
    <source>
        <dbReference type="EMBL" id="KAI5655397.1"/>
    </source>
</evidence>
<dbReference type="EMBL" id="CM044707">
    <property type="protein sequence ID" value="KAI5655397.1"/>
    <property type="molecule type" value="Genomic_DNA"/>
</dbReference>
<name>A0ACC0A616_CATRO</name>
<dbReference type="Proteomes" id="UP001060085">
    <property type="component" value="Linkage Group LG07"/>
</dbReference>